<evidence type="ECO:0000256" key="3">
    <source>
        <dbReference type="ARBA" id="ARBA00023219"/>
    </source>
</evidence>
<evidence type="ECO:0000313" key="4">
    <source>
        <dbReference type="EMBL" id="DAE12301.1"/>
    </source>
</evidence>
<accession>A0A8S5Q0V7</accession>
<sequence>MGWLKEKLFKRKPKNSAYADILNGYTPIYSQFGQNIYASDVVQQAVNCIVTELKKLTPLHVRTIDGDVQPIKSNIQNVLNAPNEIMTTSDFIEKVIWQLYLNYNSFIVPVYKSWTGENGVEQRYYTALYPIAPTQVDFLQDGTDTLYIKFTFANSYETTLKYSDVIHIRHHYSVNEFMGGNEMGQPDNDALLKTLDLNYKLLKNLSKAMSSSCAVNGVVKFKSMIDGGKTEKALAELEEKLRNSESGFLPLDISADFTPIERNIQFVDAETLAFIDGKILRHFGVPLAILTGDYTKEQYEAFYQKTLEPIIIALSQAFTKTLFTPRERSFNNAIKFYPKELIFMSTSQTLEMIRLLGDCGSLYENEKRAAFGMRPLPELVGKRMQSLNYVDVGIAKDYQMGGDNKNEEN</sequence>
<keyword evidence="2" id="KW-1162">Viral penetration into host cytoplasm</keyword>
<keyword evidence="3" id="KW-0231">Viral genome packaging</keyword>
<keyword evidence="2" id="KW-1171">Viral genome ejection through host cell envelope</keyword>
<protein>
    <submittedName>
        <fullName evidence="4">Portal protein</fullName>
    </submittedName>
</protein>
<dbReference type="InterPro" id="IPR006944">
    <property type="entry name" value="Phage/GTA_portal"/>
</dbReference>
<reference evidence="4" key="1">
    <citation type="journal article" date="2021" name="Proc. Natl. Acad. Sci. U.S.A.">
        <title>A Catalog of Tens of Thousands of Viruses from Human Metagenomes Reveals Hidden Associations with Chronic Diseases.</title>
        <authorList>
            <person name="Tisza M.J."/>
            <person name="Buck C.B."/>
        </authorList>
    </citation>
    <scope>NUCLEOTIDE SEQUENCE</scope>
    <source>
        <strain evidence="4">CtQYc56</strain>
    </source>
</reference>
<proteinExistence type="predicted"/>
<evidence type="ECO:0000256" key="2">
    <source>
        <dbReference type="ARBA" id="ARBA00023009"/>
    </source>
</evidence>
<keyword evidence="1" id="KW-1188">Viral release from host cell</keyword>
<dbReference type="Pfam" id="PF04860">
    <property type="entry name" value="Phage_portal"/>
    <property type="match status" value="1"/>
</dbReference>
<evidence type="ECO:0000256" key="1">
    <source>
        <dbReference type="ARBA" id="ARBA00022950"/>
    </source>
</evidence>
<organism evidence="4">
    <name type="scientific">Myoviridae sp. ctQYc56</name>
    <dbReference type="NCBI Taxonomy" id="2825100"/>
    <lineage>
        <taxon>Viruses</taxon>
        <taxon>Duplodnaviria</taxon>
        <taxon>Heunggongvirae</taxon>
        <taxon>Uroviricota</taxon>
        <taxon>Caudoviricetes</taxon>
    </lineage>
</organism>
<keyword evidence="1" id="KW-0118">Viral capsid assembly</keyword>
<name>A0A8S5Q0V7_9CAUD</name>
<keyword evidence="2" id="KW-1160">Virus entry into host cell</keyword>
<dbReference type="EMBL" id="BK015547">
    <property type="protein sequence ID" value="DAE12301.1"/>
    <property type="molecule type" value="Genomic_DNA"/>
</dbReference>